<evidence type="ECO:0000256" key="3">
    <source>
        <dbReference type="ARBA" id="ARBA00012438"/>
    </source>
</evidence>
<protein>
    <recommendedName>
        <fullName evidence="3">histidine kinase</fullName>
        <ecNumber evidence="3">2.7.13.3</ecNumber>
    </recommendedName>
</protein>
<sequence>MNPPIPTGYFQALLPSATLDNCDREPIHIPGSIQHHGALVALDATGQVRYASANTATLLGHRVVPGNVLGPASLGGDERLWAAISEGLAALAGSAELPMPIECHLAGHTFDVVLHIAQSHLVIEFESRRQSSDELAGFAIQAHRAMEKLRRPRAIEDLLQRATEELRALTGFDRVMGYRFRQDGSGDVVAESCVATLDPYLGRRYPASDIPAQARRLYVSNTLRMIADVASAPVPLLQHTPSQLPLDLSAGVLRSVSPIHIEYLTNMGVGASMSVSIVINDQLWGLIACHHMGPRQVPYSVRMACDVIGQMLAANIQTGLARAQTERHQEVAALRMSVMENVLHSDDEFATLCQYAAPLARALRADAAVVAESGKLCQEGPISTEVARTLVQWLNVTQPVQGHDIYHTHALPLESPALAAALAPWCGVLGMPLDRATGSWMIFLRKEQVETIHWGGKPDKVLRTGPLGPRLTPRGSFELWKETVRSTSEPWSTEDLQIAQQMLDELVRAQNGRYAEVNRARNQLMAVLGHDLRDPLHSISMAARVLEKTDAADSRAGRLGQRIQSSSSRMQRLVSQVLDMSRLQNRLGLDMRPQPIDLVPLVEDLLDEARTAHPQMRVEWQAPPALHVHADPDRVAQVIANLVSNARHHGAMGEPILLQAVSQDERALLRVRNIAPRITQEVAETLFKPFKPTSLNNPRNRGGMGLGLYIAHQIVTEHGGDLSYHFDEPHVVFTMALPSLRTASGDSAG</sequence>
<dbReference type="SUPFAM" id="SSF55781">
    <property type="entry name" value="GAF domain-like"/>
    <property type="match status" value="2"/>
</dbReference>
<dbReference type="STRING" id="1177982.SAMN04489711_114128"/>
<dbReference type="Pfam" id="PF08446">
    <property type="entry name" value="PAS_2"/>
    <property type="match status" value="1"/>
</dbReference>
<evidence type="ECO:0000259" key="14">
    <source>
        <dbReference type="PROSITE" id="PS50046"/>
    </source>
</evidence>
<dbReference type="AlphaFoldDB" id="A0A1I2GEM3"/>
<dbReference type="EMBL" id="FONX01000014">
    <property type="protein sequence ID" value="SFF15539.1"/>
    <property type="molecule type" value="Genomic_DNA"/>
</dbReference>
<feature type="domain" description="Phytochrome chromophore attachment site" evidence="14">
    <location>
        <begin position="154"/>
        <end position="310"/>
    </location>
</feature>
<dbReference type="GO" id="GO:0009881">
    <property type="term" value="F:photoreceptor activity"/>
    <property type="evidence" value="ECO:0007669"/>
    <property type="project" value="UniProtKB-KW"/>
</dbReference>
<dbReference type="Proteomes" id="UP000199119">
    <property type="component" value="Unassembled WGS sequence"/>
</dbReference>
<dbReference type="Gene3D" id="3.30.565.10">
    <property type="entry name" value="Histidine kinase-like ATPase, C-terminal domain"/>
    <property type="match status" value="1"/>
</dbReference>
<dbReference type="Gene3D" id="3.30.450.40">
    <property type="match status" value="1"/>
</dbReference>
<reference evidence="17" key="1">
    <citation type="submission" date="2016-10" db="EMBL/GenBank/DDBJ databases">
        <authorList>
            <person name="Varghese N."/>
            <person name="Submissions S."/>
        </authorList>
    </citation>
    <scope>NUCLEOTIDE SEQUENCE [LARGE SCALE GENOMIC DNA]</scope>
    <source>
        <strain evidence="17">DSM 27981</strain>
    </source>
</reference>
<dbReference type="GO" id="GO:0006355">
    <property type="term" value="P:regulation of DNA-templated transcription"/>
    <property type="evidence" value="ECO:0007669"/>
    <property type="project" value="InterPro"/>
</dbReference>
<comment type="catalytic activity">
    <reaction evidence="1">
        <text>ATP + protein L-histidine = ADP + protein N-phospho-L-histidine.</text>
        <dbReference type="EC" id="2.7.13.3"/>
    </reaction>
</comment>
<dbReference type="InterPro" id="IPR043150">
    <property type="entry name" value="Phytochrome_PHY_sf"/>
</dbReference>
<dbReference type="Gene3D" id="3.30.450.20">
    <property type="entry name" value="PAS domain"/>
    <property type="match status" value="1"/>
</dbReference>
<keyword evidence="11" id="KW-0157">Chromophore</keyword>
<evidence type="ECO:0000256" key="5">
    <source>
        <dbReference type="ARBA" id="ARBA00022553"/>
    </source>
</evidence>
<dbReference type="Gene3D" id="3.30.450.270">
    <property type="match status" value="1"/>
</dbReference>
<evidence type="ECO:0000256" key="11">
    <source>
        <dbReference type="ARBA" id="ARBA00022991"/>
    </source>
</evidence>
<keyword evidence="4" id="KW-0600">Photoreceptor protein</keyword>
<keyword evidence="6" id="KW-0716">Sensory transduction</keyword>
<dbReference type="CDD" id="cd00075">
    <property type="entry name" value="HATPase"/>
    <property type="match status" value="1"/>
</dbReference>
<dbReference type="PRINTS" id="PR01033">
    <property type="entry name" value="PHYTOCHROME"/>
</dbReference>
<dbReference type="CDD" id="cd00082">
    <property type="entry name" value="HisKA"/>
    <property type="match status" value="1"/>
</dbReference>
<evidence type="ECO:0000256" key="13">
    <source>
        <dbReference type="ARBA" id="ARBA00023170"/>
    </source>
</evidence>
<organism evidence="16 17">
    <name type="scientific">Paracidovorax wautersii</name>
    <dbReference type="NCBI Taxonomy" id="1177982"/>
    <lineage>
        <taxon>Bacteria</taxon>
        <taxon>Pseudomonadati</taxon>
        <taxon>Pseudomonadota</taxon>
        <taxon>Betaproteobacteria</taxon>
        <taxon>Burkholderiales</taxon>
        <taxon>Comamonadaceae</taxon>
        <taxon>Paracidovorax</taxon>
    </lineage>
</organism>
<keyword evidence="5" id="KW-0597">Phosphoprotein</keyword>
<dbReference type="InterPro" id="IPR029016">
    <property type="entry name" value="GAF-like_dom_sf"/>
</dbReference>
<dbReference type="InterPro" id="IPR003594">
    <property type="entry name" value="HATPase_dom"/>
</dbReference>
<dbReference type="Pfam" id="PF01590">
    <property type="entry name" value="GAF"/>
    <property type="match status" value="1"/>
</dbReference>
<keyword evidence="13" id="KW-0675">Receptor</keyword>
<dbReference type="Pfam" id="PF00360">
    <property type="entry name" value="PHY"/>
    <property type="match status" value="1"/>
</dbReference>
<dbReference type="SUPFAM" id="SSF55874">
    <property type="entry name" value="ATPase domain of HSP90 chaperone/DNA topoisomerase II/histidine kinase"/>
    <property type="match status" value="1"/>
</dbReference>
<dbReference type="SMART" id="SM00387">
    <property type="entry name" value="HATPase_c"/>
    <property type="match status" value="1"/>
</dbReference>
<dbReference type="InterPro" id="IPR005467">
    <property type="entry name" value="His_kinase_dom"/>
</dbReference>
<dbReference type="InterPro" id="IPR003018">
    <property type="entry name" value="GAF"/>
</dbReference>
<dbReference type="PANTHER" id="PTHR43065">
    <property type="entry name" value="SENSOR HISTIDINE KINASE"/>
    <property type="match status" value="1"/>
</dbReference>
<dbReference type="InterPro" id="IPR036890">
    <property type="entry name" value="HATPase_C_sf"/>
</dbReference>
<dbReference type="GO" id="GO:0005524">
    <property type="term" value="F:ATP binding"/>
    <property type="evidence" value="ECO:0007669"/>
    <property type="project" value="UniProtKB-KW"/>
</dbReference>
<dbReference type="InterPro" id="IPR013515">
    <property type="entry name" value="Phytochrome_cen-reg"/>
</dbReference>
<dbReference type="Pfam" id="PF00512">
    <property type="entry name" value="HisKA"/>
    <property type="match status" value="1"/>
</dbReference>
<evidence type="ECO:0000256" key="4">
    <source>
        <dbReference type="ARBA" id="ARBA00022543"/>
    </source>
</evidence>
<dbReference type="InterPro" id="IPR036097">
    <property type="entry name" value="HisK_dim/P_sf"/>
</dbReference>
<dbReference type="InterPro" id="IPR016132">
    <property type="entry name" value="Phyto_chromo_attachment"/>
</dbReference>
<dbReference type="PROSITE" id="PS50109">
    <property type="entry name" value="HIS_KIN"/>
    <property type="match status" value="1"/>
</dbReference>
<dbReference type="InterPro" id="IPR035965">
    <property type="entry name" value="PAS-like_dom_sf"/>
</dbReference>
<keyword evidence="12" id="KW-0902">Two-component regulatory system</keyword>
<dbReference type="Pfam" id="PF02518">
    <property type="entry name" value="HATPase_c"/>
    <property type="match status" value="1"/>
</dbReference>
<dbReference type="GO" id="GO:0009584">
    <property type="term" value="P:detection of visible light"/>
    <property type="evidence" value="ECO:0007669"/>
    <property type="project" value="InterPro"/>
</dbReference>
<evidence type="ECO:0000259" key="15">
    <source>
        <dbReference type="PROSITE" id="PS50109"/>
    </source>
</evidence>
<dbReference type="InterPro" id="IPR003661">
    <property type="entry name" value="HisK_dim/P_dom"/>
</dbReference>
<dbReference type="SMART" id="SM00388">
    <property type="entry name" value="HisKA"/>
    <property type="match status" value="1"/>
</dbReference>
<dbReference type="Gene3D" id="1.10.287.130">
    <property type="match status" value="1"/>
</dbReference>
<dbReference type="InterPro" id="IPR013654">
    <property type="entry name" value="PAS_2"/>
</dbReference>
<keyword evidence="10" id="KW-0067">ATP-binding</keyword>
<evidence type="ECO:0000256" key="1">
    <source>
        <dbReference type="ARBA" id="ARBA00000085"/>
    </source>
</evidence>
<keyword evidence="7" id="KW-0808">Transferase</keyword>
<dbReference type="RefSeq" id="WP_245785294.1">
    <property type="nucleotide sequence ID" value="NZ_FONX01000014.1"/>
</dbReference>
<evidence type="ECO:0000256" key="6">
    <source>
        <dbReference type="ARBA" id="ARBA00022606"/>
    </source>
</evidence>
<proteinExistence type="inferred from homology"/>
<gene>
    <name evidence="16" type="ORF">SAMN04489711_114128</name>
</gene>
<evidence type="ECO:0000256" key="10">
    <source>
        <dbReference type="ARBA" id="ARBA00022840"/>
    </source>
</evidence>
<comment type="similarity">
    <text evidence="2">In the N-terminal section; belongs to the phytochrome family.</text>
</comment>
<dbReference type="PROSITE" id="PS50046">
    <property type="entry name" value="PHYTOCHROME_2"/>
    <property type="match status" value="1"/>
</dbReference>
<evidence type="ECO:0000256" key="7">
    <source>
        <dbReference type="ARBA" id="ARBA00022679"/>
    </source>
</evidence>
<keyword evidence="9 16" id="KW-0418">Kinase</keyword>
<name>A0A1I2GEM3_9BURK</name>
<dbReference type="SMART" id="SM00065">
    <property type="entry name" value="GAF"/>
    <property type="match status" value="1"/>
</dbReference>
<dbReference type="SUPFAM" id="SSF47384">
    <property type="entry name" value="Homodimeric domain of signal transducing histidine kinase"/>
    <property type="match status" value="1"/>
</dbReference>
<dbReference type="InterPro" id="IPR001294">
    <property type="entry name" value="Phytochrome"/>
</dbReference>
<accession>A0A1I2GEM3</accession>
<dbReference type="EC" id="2.7.13.3" evidence="3"/>
<dbReference type="PANTHER" id="PTHR43065:SF10">
    <property type="entry name" value="PEROXIDE STRESS-ACTIVATED HISTIDINE KINASE MAK3"/>
    <property type="match status" value="1"/>
</dbReference>
<dbReference type="SUPFAM" id="SSF55785">
    <property type="entry name" value="PYP-like sensor domain (PAS domain)"/>
    <property type="match status" value="1"/>
</dbReference>
<evidence type="ECO:0000256" key="8">
    <source>
        <dbReference type="ARBA" id="ARBA00022741"/>
    </source>
</evidence>
<evidence type="ECO:0000256" key="2">
    <source>
        <dbReference type="ARBA" id="ARBA00006402"/>
    </source>
</evidence>
<keyword evidence="8" id="KW-0547">Nucleotide-binding</keyword>
<dbReference type="GO" id="GO:0000155">
    <property type="term" value="F:phosphorelay sensor kinase activity"/>
    <property type="evidence" value="ECO:0007669"/>
    <property type="project" value="InterPro"/>
</dbReference>
<evidence type="ECO:0000313" key="17">
    <source>
        <dbReference type="Proteomes" id="UP000199119"/>
    </source>
</evidence>
<feature type="domain" description="Histidine kinase" evidence="15">
    <location>
        <begin position="527"/>
        <end position="741"/>
    </location>
</feature>
<keyword evidence="17" id="KW-1185">Reference proteome</keyword>
<evidence type="ECO:0000313" key="16">
    <source>
        <dbReference type="EMBL" id="SFF15539.1"/>
    </source>
</evidence>
<evidence type="ECO:0000256" key="9">
    <source>
        <dbReference type="ARBA" id="ARBA00022777"/>
    </source>
</evidence>
<evidence type="ECO:0000256" key="12">
    <source>
        <dbReference type="ARBA" id="ARBA00023012"/>
    </source>
</evidence>